<name>A0A392WDB8_9FABA</name>
<sequence>MTHDHQEDFRYKESVEPFIEPSTLIPLLGHEGATERSSTLDSEQLY</sequence>
<organism evidence="1 2">
    <name type="scientific">Trifolium medium</name>
    <dbReference type="NCBI Taxonomy" id="97028"/>
    <lineage>
        <taxon>Eukaryota</taxon>
        <taxon>Viridiplantae</taxon>
        <taxon>Streptophyta</taxon>
        <taxon>Embryophyta</taxon>
        <taxon>Tracheophyta</taxon>
        <taxon>Spermatophyta</taxon>
        <taxon>Magnoliopsida</taxon>
        <taxon>eudicotyledons</taxon>
        <taxon>Gunneridae</taxon>
        <taxon>Pentapetalae</taxon>
        <taxon>rosids</taxon>
        <taxon>fabids</taxon>
        <taxon>Fabales</taxon>
        <taxon>Fabaceae</taxon>
        <taxon>Papilionoideae</taxon>
        <taxon>50 kb inversion clade</taxon>
        <taxon>NPAAA clade</taxon>
        <taxon>Hologalegina</taxon>
        <taxon>IRL clade</taxon>
        <taxon>Trifolieae</taxon>
        <taxon>Trifolium</taxon>
    </lineage>
</organism>
<dbReference type="EMBL" id="LXQA011450678">
    <property type="protein sequence ID" value="MCI97662.1"/>
    <property type="molecule type" value="Genomic_DNA"/>
</dbReference>
<reference evidence="1 2" key="1">
    <citation type="journal article" date="2018" name="Front. Plant Sci.">
        <title>Red Clover (Trifolium pratense) and Zigzag Clover (T. medium) - A Picture of Genomic Similarities and Differences.</title>
        <authorList>
            <person name="Dluhosova J."/>
            <person name="Istvanek J."/>
            <person name="Nedelnik J."/>
            <person name="Repkova J."/>
        </authorList>
    </citation>
    <scope>NUCLEOTIDE SEQUENCE [LARGE SCALE GENOMIC DNA]</scope>
    <source>
        <strain evidence="2">cv. 10/8</strain>
        <tissue evidence="1">Leaf</tissue>
    </source>
</reference>
<feature type="non-terminal residue" evidence="1">
    <location>
        <position position="46"/>
    </location>
</feature>
<comment type="caution">
    <text evidence="1">The sequence shown here is derived from an EMBL/GenBank/DDBJ whole genome shotgun (WGS) entry which is preliminary data.</text>
</comment>
<keyword evidence="2" id="KW-1185">Reference proteome</keyword>
<protein>
    <submittedName>
        <fullName evidence="1">Uncharacterized protein</fullName>
    </submittedName>
</protein>
<dbReference type="AlphaFoldDB" id="A0A392WDB8"/>
<proteinExistence type="predicted"/>
<dbReference type="Proteomes" id="UP000265520">
    <property type="component" value="Unassembled WGS sequence"/>
</dbReference>
<evidence type="ECO:0000313" key="2">
    <source>
        <dbReference type="Proteomes" id="UP000265520"/>
    </source>
</evidence>
<accession>A0A392WDB8</accession>
<evidence type="ECO:0000313" key="1">
    <source>
        <dbReference type="EMBL" id="MCI97662.1"/>
    </source>
</evidence>